<proteinExistence type="predicted"/>
<dbReference type="GO" id="GO:0046872">
    <property type="term" value="F:metal ion binding"/>
    <property type="evidence" value="ECO:0007669"/>
    <property type="project" value="UniProtKB-KW"/>
</dbReference>
<evidence type="ECO:0000256" key="2">
    <source>
        <dbReference type="ARBA" id="ARBA00022723"/>
    </source>
</evidence>
<reference evidence="6" key="4">
    <citation type="journal article" date="2010" name="J. Bacteriol.">
        <title>Dual two-component regulatory systems are involved in aromatic compound degradation in a polychlorinated-biphenyl degrader, Rhodococcus jostii RHA1.</title>
        <authorList>
            <person name="Takeda H."/>
            <person name="Shimodaira J."/>
            <person name="Yukawa K."/>
            <person name="Hara N."/>
            <person name="Kasai D."/>
            <person name="Miyauchi K."/>
            <person name="Masai E."/>
            <person name="Fukuda M."/>
        </authorList>
    </citation>
    <scope>NUCLEOTIDE SEQUENCE</scope>
    <source>
        <strain evidence="6">RHA1</strain>
        <plasmid evidence="6">pRHL2</plasmid>
    </source>
</reference>
<reference evidence="6" key="3">
    <citation type="submission" date="2006-07" db="EMBL/GenBank/DDBJ databases">
        <authorList>
            <person name="McLeod M.P."/>
            <person name="Warren R.L."/>
            <person name="Araki N."/>
            <person name="Hsiao W.W.L."/>
            <person name="Myhre M."/>
            <person name="Fernandes C."/>
            <person name="Miyazawa D."/>
            <person name="Wong W."/>
            <person name="Lillquist A.L."/>
            <person name="Wang D."/>
            <person name="Dosanjh M."/>
            <person name="Petrescu A."/>
            <person name="Morin R.D."/>
            <person name="Yang G."/>
            <person name="Stott J.M."/>
            <person name="Schein J.E."/>
            <person name="Shin H."/>
            <person name="Smailus D."/>
            <person name="Siddiqui A.S."/>
            <person name="Marra M.A."/>
            <person name="Jones S.J.M."/>
            <person name="Holt R."/>
            <person name="Brinkman F.S.L."/>
            <person name="Miyauchi K."/>
            <person name="Fukuda M."/>
            <person name="Davies J.E."/>
            <person name="Mohn W.W."/>
            <person name="Eltis L.D."/>
        </authorList>
    </citation>
    <scope>NUCLEOTIDE SEQUENCE</scope>
    <source>
        <strain evidence="6">RHA1</strain>
        <plasmid evidence="6">pRHL2</plasmid>
    </source>
</reference>
<evidence type="ECO:0000256" key="1">
    <source>
        <dbReference type="ARBA" id="ARBA00022714"/>
    </source>
</evidence>
<name>Q75WN3_RHOJR</name>
<accession>Q75WN3</accession>
<keyword evidence="2" id="KW-0479">Metal-binding</keyword>
<dbReference type="EC" id="1.14.12.18" evidence="6"/>
<keyword evidence="6" id="KW-0560">Oxidoreductase</keyword>
<protein>
    <submittedName>
        <fullName evidence="6 7">Ferredoxin</fullName>
        <ecNumber evidence="6">1.14.12.18</ecNumber>
    </submittedName>
</protein>
<dbReference type="InterPro" id="IPR017941">
    <property type="entry name" value="Rieske_2Fe-2S"/>
</dbReference>
<dbReference type="AlphaFoldDB" id="Q75WN3"/>
<dbReference type="SUPFAM" id="SSF50022">
    <property type="entry name" value="ISP domain"/>
    <property type="match status" value="1"/>
</dbReference>
<feature type="domain" description="Rieske" evidence="5">
    <location>
        <begin position="17"/>
        <end position="113"/>
    </location>
</feature>
<evidence type="ECO:0000256" key="4">
    <source>
        <dbReference type="ARBA" id="ARBA00023014"/>
    </source>
</evidence>
<reference evidence="8" key="2">
    <citation type="journal article" date="2006" name="Proc. Natl. Acad. Sci. U.S.A.">
        <title>The complete genome of Rhodococcus sp. RHA1 provides insights into a catabolic powerhouse.</title>
        <authorList>
            <person name="McLeod M.P."/>
            <person name="Warren R.L."/>
            <person name="Hsiao W.W.L."/>
            <person name="Araki N."/>
            <person name="Myhre M."/>
            <person name="Fernandes C."/>
            <person name="Miyazawa D."/>
            <person name="Wong W."/>
            <person name="Lillquist A.L."/>
            <person name="Wang D."/>
            <person name="Dosanjh M."/>
            <person name="Hara H."/>
            <person name="Petrescu A."/>
            <person name="Morin R.D."/>
            <person name="Yang G."/>
            <person name="Stott J.M."/>
            <person name="Schein J.E."/>
            <person name="Shin H."/>
            <person name="Smailus D."/>
            <person name="Siddiqui A.S."/>
            <person name="Marra M.A."/>
            <person name="Jones S.J.M."/>
            <person name="Holt R."/>
            <person name="Brinkman F.S.L."/>
            <person name="Miyauchi K."/>
            <person name="Fukuda M."/>
            <person name="Davies J.E."/>
            <person name="Mohn W.W."/>
            <person name="Eltis L.D."/>
        </authorList>
    </citation>
    <scope>NUCLEOTIDE SEQUENCE [LARGE SCALE GENOMIC DNA]</scope>
    <source>
        <strain evidence="8">RHA1</strain>
    </source>
</reference>
<dbReference type="Proteomes" id="UP000008710">
    <property type="component" value="Plasmid pRHL2"/>
</dbReference>
<dbReference type="InterPro" id="IPR036922">
    <property type="entry name" value="Rieske_2Fe-2S_sf"/>
</dbReference>
<evidence type="ECO:0000259" key="5">
    <source>
        <dbReference type="PROSITE" id="PS51296"/>
    </source>
</evidence>
<evidence type="ECO:0000313" key="7">
    <source>
        <dbReference type="EMBL" id="BAC92720.1"/>
    </source>
</evidence>
<dbReference type="CDD" id="cd03528">
    <property type="entry name" value="Rieske_RO_ferredoxin"/>
    <property type="match status" value="1"/>
</dbReference>
<geneLocation type="plasmid" evidence="6 8">
    <name>pRHL2</name>
</geneLocation>
<organism evidence="7">
    <name type="scientific">Rhodococcus jostii (strain RHA1)</name>
    <dbReference type="NCBI Taxonomy" id="101510"/>
    <lineage>
        <taxon>Bacteria</taxon>
        <taxon>Bacillati</taxon>
        <taxon>Actinomycetota</taxon>
        <taxon>Actinomycetes</taxon>
        <taxon>Mycobacteriales</taxon>
        <taxon>Nocardiaceae</taxon>
        <taxon>Rhodococcus</taxon>
    </lineage>
</organism>
<dbReference type="EMBL" id="CP000433">
    <property type="protein sequence ID" value="ABH00338.1"/>
    <property type="molecule type" value="Genomic_DNA"/>
</dbReference>
<evidence type="ECO:0000313" key="6">
    <source>
        <dbReference type="EMBL" id="ABH00338.1"/>
    </source>
</evidence>
<dbReference type="GO" id="GO:0051537">
    <property type="term" value="F:2 iron, 2 sulfur cluster binding"/>
    <property type="evidence" value="ECO:0007669"/>
    <property type="project" value="UniProtKB-KW"/>
</dbReference>
<dbReference type="GO" id="GO:0004497">
    <property type="term" value="F:monooxygenase activity"/>
    <property type="evidence" value="ECO:0007669"/>
    <property type="project" value="UniProtKB-ARBA"/>
</dbReference>
<evidence type="ECO:0000313" key="8">
    <source>
        <dbReference type="Proteomes" id="UP000008710"/>
    </source>
</evidence>
<keyword evidence="4" id="KW-0411">Iron-sulfur</keyword>
<dbReference type="KEGG" id="rha:RHA1_ro10145"/>
<keyword evidence="6" id="KW-0223">Dioxygenase</keyword>
<dbReference type="RefSeq" id="WP_011600005.1">
    <property type="nucleotide sequence ID" value="NC_008270.1"/>
</dbReference>
<dbReference type="GO" id="GO:0018687">
    <property type="term" value="F:biphenyl 2,3-dioxygenase activity"/>
    <property type="evidence" value="ECO:0007669"/>
    <property type="project" value="UniProtKB-EC"/>
</dbReference>
<sequence>MVWTSPSNKESTTADLIRLCCVDEVTEGKPVALNPPGLPPLAAYRVGDDYFVTHNVCTHSYSLLTDGFQEGEVIECEVHGGTFDIRSGAATGFPCRTALKTFDVVLIEGWITIVAPGAESQ</sequence>
<reference evidence="7" key="1">
    <citation type="submission" date="2003-09" db="EMBL/GenBank/DDBJ databases">
        <title>Diversity and Characterization of Aromatic Ring Hydroxylation Dioxygenase Genes in Rhodococcus sp. Strain RHA1.</title>
        <authorList>
            <person name="Iwasaki T."/>
            <person name="Miyauchi K."/>
            <person name="Eiji M."/>
            <person name="Fukuda M."/>
        </authorList>
    </citation>
    <scope>NUCLEOTIDE SEQUENCE</scope>
    <source>
        <strain evidence="7">RHA1</strain>
    </source>
</reference>
<keyword evidence="1" id="KW-0001">2Fe-2S</keyword>
<dbReference type="HOGENOM" id="CLU_055690_5_2_11"/>
<gene>
    <name evidence="7" type="primary">ebdA3</name>
    <name evidence="6" type="synonym">etbAc</name>
    <name evidence="6" type="ordered locus">RHA1_ro10145</name>
</gene>
<dbReference type="Gene3D" id="2.102.10.10">
    <property type="entry name" value="Rieske [2Fe-2S] iron-sulphur domain"/>
    <property type="match status" value="1"/>
</dbReference>
<dbReference type="Pfam" id="PF00355">
    <property type="entry name" value="Rieske"/>
    <property type="match status" value="1"/>
</dbReference>
<dbReference type="EMBL" id="AB120956">
    <property type="protein sequence ID" value="BAC92720.1"/>
    <property type="molecule type" value="Genomic_DNA"/>
</dbReference>
<keyword evidence="3" id="KW-0408">Iron</keyword>
<evidence type="ECO:0000256" key="3">
    <source>
        <dbReference type="ARBA" id="ARBA00023004"/>
    </source>
</evidence>
<dbReference type="PROSITE" id="PS51296">
    <property type="entry name" value="RIESKE"/>
    <property type="match status" value="1"/>
</dbReference>
<keyword evidence="6" id="KW-0614">Plasmid</keyword>
<dbReference type="OrthoDB" id="25106at2"/>